<sequence length="842" mass="90671">MPTGDEGFVGRERELARVTALLAESARMVTLVGSGGIGKTRLAMAVTARLREVARLPVFWVHLARLPKDACPGAVRDEIVAAVLDGDFSGRTAREALIDTLGQPGAAGRPRRRVLVLDNCEHVLEPVGTVIADLLAEVPELAVLATSRTAIGWVDEHIVAIPPLSRDQARDLFRRRAEQSGHPVADGDLERVDAICARLHHYPLHIRLAAARLRYQSPAMILRDLGDGTADDRRLRWPGFRVGADDRHRDLGAVIAWSYDLCEPKERLLFERLSVFAVGYDTNPEDADRDRVATADIGADLEAVESICAGSGLARAEIEPLLRQLVDRSLVSIHVGAESARYSLLESFQVFARERLRQAGDSEWLRLTARHRHYYGDQVIAVATGWVSPREQELLAQARAEWDNIVHAIEGCLSDPAAAVLGLELAVGLLASRIPFLRGSLRESRGLAERALVAARASGRCPAELDVSARASIGWIAVCQGMAGEADRILEECVADCLDPGDRENWRADPTVDPGLPAAVENLWGGMLWQVHADPRAAVVFARARRKFEAAGDMGGAVMCGLFEALSAAFLGTAADALAVTGAHLDAVVAAGPQWALSWARFARAIAISAYDDPVAGLALCDAGLAWQLPMRDHWGGVWGLTIRARILSRVITADSARGRADIAVGDTAVRYALEIARLTGRAAAIRRRLGIELTDLQPFAQYTDDAADAAVKVLGHKVFATAVRDAEFEPGADRLLSACPSTMIPVAGHTDSRPAAPAPAESLWEGLTHAEREVAVLVAAGLTNTAIAARRGTSSRTVDAQVAAILSKLMINSRKDIRPLLPVGERDRAVRLSAAAERDRS</sequence>
<dbReference type="GO" id="GO:0016887">
    <property type="term" value="F:ATP hydrolysis activity"/>
    <property type="evidence" value="ECO:0007669"/>
    <property type="project" value="InterPro"/>
</dbReference>
<dbReference type="SUPFAM" id="SSF52540">
    <property type="entry name" value="P-loop containing nucleoside triphosphate hydrolases"/>
    <property type="match status" value="1"/>
</dbReference>
<name>A0A7K1V423_9NOCA</name>
<dbReference type="Pfam" id="PF00196">
    <property type="entry name" value="GerE"/>
    <property type="match status" value="1"/>
</dbReference>
<organism evidence="2 3">
    <name type="scientific">Nocardia terrae</name>
    <dbReference type="NCBI Taxonomy" id="2675851"/>
    <lineage>
        <taxon>Bacteria</taxon>
        <taxon>Bacillati</taxon>
        <taxon>Actinomycetota</taxon>
        <taxon>Actinomycetes</taxon>
        <taxon>Mycobacteriales</taxon>
        <taxon>Nocardiaceae</taxon>
        <taxon>Nocardia</taxon>
    </lineage>
</organism>
<gene>
    <name evidence="2" type="ORF">GPX89_28585</name>
</gene>
<dbReference type="Gene3D" id="3.40.50.300">
    <property type="entry name" value="P-loop containing nucleotide triphosphate hydrolases"/>
    <property type="match status" value="1"/>
</dbReference>
<proteinExistence type="predicted"/>
<evidence type="ECO:0000259" key="1">
    <source>
        <dbReference type="SMART" id="SM00421"/>
    </source>
</evidence>
<dbReference type="SMART" id="SM00421">
    <property type="entry name" value="HTH_LUXR"/>
    <property type="match status" value="1"/>
</dbReference>
<dbReference type="SUPFAM" id="SSF46894">
    <property type="entry name" value="C-terminal effector domain of the bipartite response regulators"/>
    <property type="match status" value="1"/>
</dbReference>
<dbReference type="CDD" id="cd06170">
    <property type="entry name" value="LuxR_C_like"/>
    <property type="match status" value="1"/>
</dbReference>
<reference evidence="2 3" key="1">
    <citation type="submission" date="2019-12" db="EMBL/GenBank/DDBJ databases">
        <title>Nocardia sp. nov. ET3-3 isolated from soil.</title>
        <authorList>
            <person name="Kanchanasin P."/>
            <person name="Tanasupawat S."/>
            <person name="Yuki M."/>
            <person name="Kudo T."/>
        </authorList>
    </citation>
    <scope>NUCLEOTIDE SEQUENCE [LARGE SCALE GENOMIC DNA]</scope>
    <source>
        <strain evidence="2 3">ET3-3</strain>
    </source>
</reference>
<comment type="caution">
    <text evidence="2">The sequence shown here is derived from an EMBL/GenBank/DDBJ whole genome shotgun (WGS) entry which is preliminary data.</text>
</comment>
<dbReference type="EMBL" id="WRPP01000006">
    <property type="protein sequence ID" value="MVU81189.1"/>
    <property type="molecule type" value="Genomic_DNA"/>
</dbReference>
<dbReference type="PANTHER" id="PTHR47691:SF3">
    <property type="entry name" value="HTH-TYPE TRANSCRIPTIONAL REGULATOR RV0890C-RELATED"/>
    <property type="match status" value="1"/>
</dbReference>
<protein>
    <recommendedName>
        <fullName evidence="1">HTH luxR-type domain-containing protein</fullName>
    </recommendedName>
</protein>
<accession>A0A7K1V423</accession>
<feature type="domain" description="HTH luxR-type" evidence="1">
    <location>
        <begin position="765"/>
        <end position="822"/>
    </location>
</feature>
<dbReference type="InterPro" id="IPR027417">
    <property type="entry name" value="P-loop_NTPase"/>
</dbReference>
<dbReference type="Pfam" id="PF13401">
    <property type="entry name" value="AAA_22"/>
    <property type="match status" value="1"/>
</dbReference>
<dbReference type="InterPro" id="IPR036388">
    <property type="entry name" value="WH-like_DNA-bd_sf"/>
</dbReference>
<keyword evidence="3" id="KW-1185">Reference proteome</keyword>
<dbReference type="AlphaFoldDB" id="A0A7K1V423"/>
<dbReference type="Gene3D" id="1.10.10.10">
    <property type="entry name" value="Winged helix-like DNA-binding domain superfamily/Winged helix DNA-binding domain"/>
    <property type="match status" value="1"/>
</dbReference>
<dbReference type="GO" id="GO:0003677">
    <property type="term" value="F:DNA binding"/>
    <property type="evidence" value="ECO:0007669"/>
    <property type="project" value="InterPro"/>
</dbReference>
<dbReference type="InterPro" id="IPR000792">
    <property type="entry name" value="Tscrpt_reg_LuxR_C"/>
</dbReference>
<dbReference type="InterPro" id="IPR049945">
    <property type="entry name" value="AAA_22"/>
</dbReference>
<dbReference type="RefSeq" id="WP_157390809.1">
    <property type="nucleotide sequence ID" value="NZ_WRPP01000006.1"/>
</dbReference>
<dbReference type="PRINTS" id="PR00038">
    <property type="entry name" value="HTHLUXR"/>
</dbReference>
<dbReference type="GO" id="GO:0006355">
    <property type="term" value="P:regulation of DNA-templated transcription"/>
    <property type="evidence" value="ECO:0007669"/>
    <property type="project" value="InterPro"/>
</dbReference>
<dbReference type="Proteomes" id="UP000466794">
    <property type="component" value="Unassembled WGS sequence"/>
</dbReference>
<dbReference type="PANTHER" id="PTHR47691">
    <property type="entry name" value="REGULATOR-RELATED"/>
    <property type="match status" value="1"/>
</dbReference>
<evidence type="ECO:0000313" key="2">
    <source>
        <dbReference type="EMBL" id="MVU81189.1"/>
    </source>
</evidence>
<evidence type="ECO:0000313" key="3">
    <source>
        <dbReference type="Proteomes" id="UP000466794"/>
    </source>
</evidence>
<dbReference type="InterPro" id="IPR016032">
    <property type="entry name" value="Sig_transdc_resp-reg_C-effctor"/>
</dbReference>